<evidence type="ECO:0000256" key="2">
    <source>
        <dbReference type="ARBA" id="ARBA00023015"/>
    </source>
</evidence>
<dbReference type="InterPro" id="IPR001789">
    <property type="entry name" value="Sig_transdc_resp-reg_receiver"/>
</dbReference>
<feature type="compositionally biased region" description="Basic residues" evidence="6">
    <location>
        <begin position="239"/>
        <end position="249"/>
    </location>
</feature>
<reference evidence="9" key="1">
    <citation type="submission" date="2022-10" db="EMBL/GenBank/DDBJ databases">
        <title>The complete genomes of actinobacterial strains from the NBC collection.</title>
        <authorList>
            <person name="Joergensen T.S."/>
            <person name="Alvarez Arevalo M."/>
            <person name="Sterndorff E.B."/>
            <person name="Faurdal D."/>
            <person name="Vuksanovic O."/>
            <person name="Mourched A.-S."/>
            <person name="Charusanti P."/>
            <person name="Shaw S."/>
            <person name="Blin K."/>
            <person name="Weber T."/>
        </authorList>
    </citation>
    <scope>NUCLEOTIDE SEQUENCE</scope>
    <source>
        <strain evidence="9">NBC_00283</strain>
    </source>
</reference>
<dbReference type="PROSITE" id="PS50110">
    <property type="entry name" value="RESPONSE_REGULATORY"/>
    <property type="match status" value="1"/>
</dbReference>
<proteinExistence type="predicted"/>
<evidence type="ECO:0000259" key="7">
    <source>
        <dbReference type="PROSITE" id="PS50043"/>
    </source>
</evidence>
<dbReference type="Pfam" id="PF00072">
    <property type="entry name" value="Response_reg"/>
    <property type="match status" value="1"/>
</dbReference>
<dbReference type="PRINTS" id="PR00038">
    <property type="entry name" value="HTHLUXR"/>
</dbReference>
<dbReference type="EMBL" id="CP108057">
    <property type="protein sequence ID" value="WUO47499.1"/>
    <property type="molecule type" value="Genomic_DNA"/>
</dbReference>
<dbReference type="CDD" id="cd06170">
    <property type="entry name" value="LuxR_C_like"/>
    <property type="match status" value="1"/>
</dbReference>
<evidence type="ECO:0000256" key="1">
    <source>
        <dbReference type="ARBA" id="ARBA00022553"/>
    </source>
</evidence>
<name>A0ABZ1RM33_9ACTN</name>
<feature type="domain" description="Response regulatory" evidence="8">
    <location>
        <begin position="1"/>
        <end position="114"/>
    </location>
</feature>
<dbReference type="Proteomes" id="UP001432075">
    <property type="component" value="Chromosome"/>
</dbReference>
<dbReference type="InterPro" id="IPR058245">
    <property type="entry name" value="NreC/VraR/RcsB-like_REC"/>
</dbReference>
<evidence type="ECO:0000313" key="9">
    <source>
        <dbReference type="EMBL" id="WUO47499.1"/>
    </source>
</evidence>
<dbReference type="Pfam" id="PF00196">
    <property type="entry name" value="GerE"/>
    <property type="match status" value="1"/>
</dbReference>
<keyword evidence="3" id="KW-0238">DNA-binding</keyword>
<evidence type="ECO:0000313" key="10">
    <source>
        <dbReference type="Proteomes" id="UP001432075"/>
    </source>
</evidence>
<keyword evidence="10" id="KW-1185">Reference proteome</keyword>
<dbReference type="PROSITE" id="PS50043">
    <property type="entry name" value="HTH_LUXR_2"/>
    <property type="match status" value="1"/>
</dbReference>
<feature type="modified residue" description="4-aspartylphosphate" evidence="5">
    <location>
        <position position="49"/>
    </location>
</feature>
<keyword evidence="1 5" id="KW-0597">Phosphoprotein</keyword>
<sequence length="270" mass="27722">MIVDDEVLLRSCMQRILESEPDIDVPVACDGPAALGAIELHRPDVVLLDLRMPEVDGFAVLAGLGALTDPPAVAILTTFLADEDIAAALGSGAKGFLLKDATPQELVHAVRVLASGGTVLSPQAARIVVGGYLGTGPSYGGGPSYGSGGPGYDELDPGLTPGLDAGLDPGLDAGLEARLDSLTDRERQVLDLLAGGLTNADIGRRLLLSASTTKEHVSAILAKLGLTNRVQAAVVATHRATHRTGHRTTYRAASPPGRPRPPALAGTGTR</sequence>
<evidence type="ECO:0000256" key="4">
    <source>
        <dbReference type="ARBA" id="ARBA00023163"/>
    </source>
</evidence>
<dbReference type="InterPro" id="IPR011006">
    <property type="entry name" value="CheY-like_superfamily"/>
</dbReference>
<dbReference type="SUPFAM" id="SSF46894">
    <property type="entry name" value="C-terminal effector domain of the bipartite response regulators"/>
    <property type="match status" value="1"/>
</dbReference>
<dbReference type="SMART" id="SM00421">
    <property type="entry name" value="HTH_LUXR"/>
    <property type="match status" value="1"/>
</dbReference>
<keyword evidence="4" id="KW-0804">Transcription</keyword>
<dbReference type="SUPFAM" id="SSF52172">
    <property type="entry name" value="CheY-like"/>
    <property type="match status" value="1"/>
</dbReference>
<evidence type="ECO:0000256" key="5">
    <source>
        <dbReference type="PROSITE-ProRule" id="PRU00169"/>
    </source>
</evidence>
<dbReference type="Gene3D" id="3.40.50.2300">
    <property type="match status" value="1"/>
</dbReference>
<dbReference type="CDD" id="cd17535">
    <property type="entry name" value="REC_NarL-like"/>
    <property type="match status" value="1"/>
</dbReference>
<dbReference type="PANTHER" id="PTHR43214">
    <property type="entry name" value="TWO-COMPONENT RESPONSE REGULATOR"/>
    <property type="match status" value="1"/>
</dbReference>
<accession>A0ABZ1RM33</accession>
<protein>
    <submittedName>
        <fullName evidence="9">Response regulator transcription factor</fullName>
    </submittedName>
</protein>
<dbReference type="Gene3D" id="1.10.10.10">
    <property type="entry name" value="Winged helix-like DNA-binding domain superfamily/Winged helix DNA-binding domain"/>
    <property type="match status" value="1"/>
</dbReference>
<dbReference type="InterPro" id="IPR039420">
    <property type="entry name" value="WalR-like"/>
</dbReference>
<dbReference type="PANTHER" id="PTHR43214:SF24">
    <property type="entry name" value="TRANSCRIPTIONAL REGULATORY PROTEIN NARL-RELATED"/>
    <property type="match status" value="1"/>
</dbReference>
<feature type="domain" description="HTH luxR-type" evidence="7">
    <location>
        <begin position="175"/>
        <end position="240"/>
    </location>
</feature>
<dbReference type="InterPro" id="IPR016032">
    <property type="entry name" value="Sig_transdc_resp-reg_C-effctor"/>
</dbReference>
<evidence type="ECO:0000256" key="6">
    <source>
        <dbReference type="SAM" id="MobiDB-lite"/>
    </source>
</evidence>
<evidence type="ECO:0000259" key="8">
    <source>
        <dbReference type="PROSITE" id="PS50110"/>
    </source>
</evidence>
<feature type="region of interest" description="Disordered" evidence="6">
    <location>
        <begin position="239"/>
        <end position="270"/>
    </location>
</feature>
<evidence type="ECO:0000256" key="3">
    <source>
        <dbReference type="ARBA" id="ARBA00023125"/>
    </source>
</evidence>
<dbReference type="RefSeq" id="WP_328776174.1">
    <property type="nucleotide sequence ID" value="NZ_CP108057.1"/>
</dbReference>
<gene>
    <name evidence="9" type="ORF">OHU17_17460</name>
</gene>
<keyword evidence="2" id="KW-0805">Transcription regulation</keyword>
<dbReference type="SMART" id="SM00448">
    <property type="entry name" value="REC"/>
    <property type="match status" value="1"/>
</dbReference>
<dbReference type="InterPro" id="IPR000792">
    <property type="entry name" value="Tscrpt_reg_LuxR_C"/>
</dbReference>
<dbReference type="InterPro" id="IPR036388">
    <property type="entry name" value="WH-like_DNA-bd_sf"/>
</dbReference>
<organism evidence="9 10">
    <name type="scientific">Streptomyces goshikiensis</name>
    <dbReference type="NCBI Taxonomy" id="1942"/>
    <lineage>
        <taxon>Bacteria</taxon>
        <taxon>Bacillati</taxon>
        <taxon>Actinomycetota</taxon>
        <taxon>Actinomycetes</taxon>
        <taxon>Kitasatosporales</taxon>
        <taxon>Streptomycetaceae</taxon>
        <taxon>Streptomyces</taxon>
    </lineage>
</organism>